<feature type="domain" description="ABC transporter" evidence="12">
    <location>
        <begin position="1274"/>
        <end position="1501"/>
    </location>
</feature>
<organism evidence="13 14">
    <name type="scientific">Anthostomella pinea</name>
    <dbReference type="NCBI Taxonomy" id="933095"/>
    <lineage>
        <taxon>Eukaryota</taxon>
        <taxon>Fungi</taxon>
        <taxon>Dikarya</taxon>
        <taxon>Ascomycota</taxon>
        <taxon>Pezizomycotina</taxon>
        <taxon>Sordariomycetes</taxon>
        <taxon>Xylariomycetidae</taxon>
        <taxon>Xylariales</taxon>
        <taxon>Xylariaceae</taxon>
        <taxon>Anthostomella</taxon>
    </lineage>
</organism>
<dbReference type="GO" id="GO:0005319">
    <property type="term" value="F:lipid transporter activity"/>
    <property type="evidence" value="ECO:0007669"/>
    <property type="project" value="TreeGrafter"/>
</dbReference>
<feature type="transmembrane region" description="Helical" evidence="11">
    <location>
        <begin position="1091"/>
        <end position="1115"/>
    </location>
</feature>
<dbReference type="SUPFAM" id="SSF52540">
    <property type="entry name" value="P-loop containing nucleoside triphosphate hydrolases"/>
    <property type="match status" value="2"/>
</dbReference>
<comment type="caution">
    <text evidence="13">The sequence shown here is derived from an EMBL/GenBank/DDBJ whole genome shotgun (WGS) entry which is preliminary data.</text>
</comment>
<dbReference type="InterPro" id="IPR003593">
    <property type="entry name" value="AAA+_ATPase"/>
</dbReference>
<feature type="compositionally biased region" description="Basic and acidic residues" evidence="10">
    <location>
        <begin position="1631"/>
        <end position="1655"/>
    </location>
</feature>
<dbReference type="FunFam" id="3.40.50.300:FF:001345">
    <property type="entry name" value="Related to ABC transporter"/>
    <property type="match status" value="1"/>
</dbReference>
<dbReference type="PANTHER" id="PTHR19229">
    <property type="entry name" value="ATP-BINDING CASSETTE TRANSPORTER SUBFAMILY A ABCA"/>
    <property type="match status" value="1"/>
</dbReference>
<feature type="compositionally biased region" description="Basic and acidic residues" evidence="10">
    <location>
        <begin position="1665"/>
        <end position="1696"/>
    </location>
</feature>
<keyword evidence="3" id="KW-0813">Transport</keyword>
<feature type="transmembrane region" description="Helical" evidence="11">
    <location>
        <begin position="414"/>
        <end position="437"/>
    </location>
</feature>
<feature type="transmembrane region" description="Helical" evidence="11">
    <location>
        <begin position="318"/>
        <end position="339"/>
    </location>
</feature>
<protein>
    <submittedName>
        <fullName evidence="13">Uu.00g127200.m01.CDS01</fullName>
    </submittedName>
</protein>
<evidence type="ECO:0000256" key="7">
    <source>
        <dbReference type="ARBA" id="ARBA00022840"/>
    </source>
</evidence>
<dbReference type="GO" id="GO:0016020">
    <property type="term" value="C:membrane"/>
    <property type="evidence" value="ECO:0007669"/>
    <property type="project" value="UniProtKB-SubCell"/>
</dbReference>
<comment type="subcellular location">
    <subcellularLocation>
        <location evidence="1">Membrane</location>
        <topology evidence="1">Multi-pass membrane protein</topology>
    </subcellularLocation>
</comment>
<feature type="transmembrane region" description="Helical" evidence="11">
    <location>
        <begin position="830"/>
        <end position="852"/>
    </location>
</feature>
<keyword evidence="14" id="KW-1185">Reference proteome</keyword>
<dbReference type="Pfam" id="PF00005">
    <property type="entry name" value="ABC_tran"/>
    <property type="match status" value="2"/>
</dbReference>
<evidence type="ECO:0000313" key="13">
    <source>
        <dbReference type="EMBL" id="CAJ2505326.1"/>
    </source>
</evidence>
<dbReference type="InterPro" id="IPR013525">
    <property type="entry name" value="ABC2_TM"/>
</dbReference>
<feature type="transmembrane region" description="Helical" evidence="11">
    <location>
        <begin position="1021"/>
        <end position="1039"/>
    </location>
</feature>
<feature type="transmembrane region" description="Helical" evidence="11">
    <location>
        <begin position="1204"/>
        <end position="1228"/>
    </location>
</feature>
<feature type="transmembrane region" description="Helical" evidence="11">
    <location>
        <begin position="20"/>
        <end position="41"/>
    </location>
</feature>
<dbReference type="PANTHER" id="PTHR19229:SF36">
    <property type="entry name" value="ATP-BINDING CASSETTE SUB-FAMILY A MEMBER 2"/>
    <property type="match status" value="1"/>
</dbReference>
<feature type="domain" description="ABC transporter" evidence="12">
    <location>
        <begin position="465"/>
        <end position="700"/>
    </location>
</feature>
<name>A0AAI8YHW0_9PEZI</name>
<dbReference type="SMART" id="SM00382">
    <property type="entry name" value="AAA"/>
    <property type="match status" value="2"/>
</dbReference>
<feature type="region of interest" description="Disordered" evidence="10">
    <location>
        <begin position="1631"/>
        <end position="1708"/>
    </location>
</feature>
<proteinExistence type="inferred from homology"/>
<feature type="transmembrane region" description="Helical" evidence="11">
    <location>
        <begin position="284"/>
        <end position="306"/>
    </location>
</feature>
<dbReference type="Pfam" id="PF12698">
    <property type="entry name" value="ABC2_membrane_3"/>
    <property type="match status" value="1"/>
</dbReference>
<feature type="transmembrane region" description="Helical" evidence="11">
    <location>
        <begin position="231"/>
        <end position="251"/>
    </location>
</feature>
<accession>A0AAI8YHW0</accession>
<dbReference type="InterPro" id="IPR027417">
    <property type="entry name" value="P-loop_NTPase"/>
</dbReference>
<keyword evidence="6" id="KW-0547">Nucleotide-binding</keyword>
<keyword evidence="4 11" id="KW-0812">Transmembrane</keyword>
<evidence type="ECO:0000256" key="3">
    <source>
        <dbReference type="ARBA" id="ARBA00022448"/>
    </source>
</evidence>
<evidence type="ECO:0000256" key="6">
    <source>
        <dbReference type="ARBA" id="ARBA00022741"/>
    </source>
</evidence>
<evidence type="ECO:0000259" key="12">
    <source>
        <dbReference type="PROSITE" id="PS50893"/>
    </source>
</evidence>
<gene>
    <name evidence="13" type="ORF">KHLLAP_LOCUS5794</name>
</gene>
<dbReference type="InterPro" id="IPR017871">
    <property type="entry name" value="ABC_transporter-like_CS"/>
</dbReference>
<feature type="compositionally biased region" description="Basic residues" evidence="10">
    <location>
        <begin position="1697"/>
        <end position="1706"/>
    </location>
</feature>
<keyword evidence="7" id="KW-0067">ATP-binding</keyword>
<keyword evidence="5" id="KW-0677">Repeat</keyword>
<sequence length="1744" mass="189907">MAFLRQTWTLTAKNLKIVVVRHAFATFIRAFLLPILLAAFLSFARNLFVVPATYGIGEPHAVRSLQAGLEAASSTNRGTVAFVNNGLAGGDIDRVIDSLSDTVTGAGKNATRLSQTPELNYACRSSLRGVSSCYGAVVFHSSPNEGPGGLWNYTLRADGALGTKIDVTEDHNDGEVYTLPLQRAVDSAIASLATGANGASSFPATTEEYPFTTLTQEERAQRIRRMYQSSLTNFLAVAFILVVIGVCYHMTGHMATEREIGMSQLLDAMMPMKHRWQPQVARLWSYHIAFTMIYLPGWVIGSIIIARGVWANTSVAIVLIYFILAGLALTSLSILGAAFFKRSQLSGVVSTIVYLLLAILAQTLTSPNTATVAVLSLLFAPCNIVWFMTWIARWEQKAIPSDLLRTPPNNPWDLPGIVFWVFLGIQIIVYPVIGVYLERIFHSTTTKGRTILQGQAVESAPDDAVRLEGFTKIYSPSPFRRLFSFISKPKEPVVAVDTLTFNARRGQILALLGANGSGKSTTLDSIAGISKLTSGNITIDGTGGLGIAPQKNVLWDELTVEEHIGIFNRLKSPLNTASKQEIRDLVTSVDLGPKVKAKSKTLSGGQKRKLQLGMMLTGGSAVCCVDEVSSGIDPLSRRKIWDILLAERGRRTIILTTHFLDEADLLADHIAILSKGTLRAQGSSVELKDRLGAGYRIHVFNARDIKESPEIEGVKRKISYDVISYLAPTSSLAAQVIRALESAGIHDYKFSSPTIEDVFLQVAEEVNGEDVVMPTPAVKDDKQASSEEIVAVSESDKDNDLELLSGRPIGFFKQTGVLLLKRCIVFKTNWFPYVAALLIPIIAAALVSLFVVGQQPPGCTPTEQDSGGSSDDFTDLYNSLFLVAGPSSEFSEARVLSLYAPVFAGMRSTPSDNSGSSGSDSGSGDEDTFTLFVKSLHPVDSLSDFNKFVVQNRKNVTPAGWWLGDATSPPTVAYKADYADVYSTVFGQNALDIMLANTSIATSFAPFDTPWIPSTGDSLQLMVYLALCLSAYPAFFGLYPNVERRRNVRGLQYSNGVRSLPLWVAYTTFDFVIVLVSSAIVTAIFAAASNVWYHVGYLFVVFMLYGLASTLLSYVISLFCANQLSTYAFSAAGQAVGFLVYLIAYLSTLTYAPVTTIDQSLLVVHFVISAFVPIGSVVRTLFVALNLFSATCDGDQVRGYPAHILAYGGPILYLVVQSAFLFGILLWYDSGAGRTLINRVTQKAIKQDDSAPEDEEVASELDRVTSSPQESDGLRVLHLTKTFRKNTAVDNVTFGVRHGEVFALLGPNGAGKSTTISLIRGDIQPSLNGGDVLVENTSVSRHRAAARAHLGVCPQFDAIDAMTVLEHLRFYARIRGIPDIEHNVRAVLRAVGLEAFSTRMASALSGGNKRKLSLGIALMGNPSVVLLDEPSSGLDAAAKRIMWRTLGTIVPGRSILLTTHSMEEADALANRAGILAKRMLAMGTIENLRQRFGDAIHVHLVSKTAPHSTDEEMERMRTWVVEAFPGAVVEHKTYHGQMRFSIPGSAVVGGSGSGSAIGRLIVRLEEQREALGIEHFSCTPTTLDQVFLTIVGQHNVKEEGYHAEAKTKHCALVNREWLAPNSAALAFVARGDDDDKKDDEKKDDDKKDDDKKDDDKPEDTEEKDDDKPVETEKNPDSSDPDVEKANSEVEKAEKATGHRRLRKYRPVAKVQTKDGKSLGIEYKNGVIMWIKGPKKGTWTRVTDD</sequence>
<dbReference type="InterPro" id="IPR026082">
    <property type="entry name" value="ABCA"/>
</dbReference>
<dbReference type="CDD" id="cd03263">
    <property type="entry name" value="ABC_subfamily_A"/>
    <property type="match status" value="2"/>
</dbReference>
<dbReference type="GO" id="GO:0140359">
    <property type="term" value="F:ABC-type transporter activity"/>
    <property type="evidence" value="ECO:0007669"/>
    <property type="project" value="InterPro"/>
</dbReference>
<comment type="similarity">
    <text evidence="2">Belongs to the ABC transporter superfamily. ABCA family.</text>
</comment>
<dbReference type="GO" id="GO:0005524">
    <property type="term" value="F:ATP binding"/>
    <property type="evidence" value="ECO:0007669"/>
    <property type="project" value="UniProtKB-KW"/>
</dbReference>
<dbReference type="InterPro" id="IPR003439">
    <property type="entry name" value="ABC_transporter-like_ATP-bd"/>
</dbReference>
<keyword evidence="8 11" id="KW-1133">Transmembrane helix</keyword>
<dbReference type="Proteomes" id="UP001295740">
    <property type="component" value="Unassembled WGS sequence"/>
</dbReference>
<keyword evidence="9 11" id="KW-0472">Membrane</keyword>
<evidence type="ECO:0000256" key="9">
    <source>
        <dbReference type="ARBA" id="ARBA00023136"/>
    </source>
</evidence>
<feature type="transmembrane region" description="Helical" evidence="11">
    <location>
        <begin position="1060"/>
        <end position="1085"/>
    </location>
</feature>
<evidence type="ECO:0000256" key="1">
    <source>
        <dbReference type="ARBA" id="ARBA00004141"/>
    </source>
</evidence>
<feature type="transmembrane region" description="Helical" evidence="11">
    <location>
        <begin position="345"/>
        <end position="365"/>
    </location>
</feature>
<evidence type="ECO:0000256" key="10">
    <source>
        <dbReference type="SAM" id="MobiDB-lite"/>
    </source>
</evidence>
<evidence type="ECO:0000256" key="4">
    <source>
        <dbReference type="ARBA" id="ARBA00022692"/>
    </source>
</evidence>
<feature type="transmembrane region" description="Helical" evidence="11">
    <location>
        <begin position="1127"/>
        <end position="1146"/>
    </location>
</feature>
<evidence type="ECO:0000256" key="8">
    <source>
        <dbReference type="ARBA" id="ARBA00022989"/>
    </source>
</evidence>
<evidence type="ECO:0000256" key="11">
    <source>
        <dbReference type="SAM" id="Phobius"/>
    </source>
</evidence>
<dbReference type="EMBL" id="CAUWAG010000007">
    <property type="protein sequence ID" value="CAJ2505326.1"/>
    <property type="molecule type" value="Genomic_DNA"/>
</dbReference>
<evidence type="ECO:0000256" key="2">
    <source>
        <dbReference type="ARBA" id="ARBA00008869"/>
    </source>
</evidence>
<dbReference type="GO" id="GO:0016887">
    <property type="term" value="F:ATP hydrolysis activity"/>
    <property type="evidence" value="ECO:0007669"/>
    <property type="project" value="InterPro"/>
</dbReference>
<dbReference type="PROSITE" id="PS50893">
    <property type="entry name" value="ABC_TRANSPORTER_2"/>
    <property type="match status" value="2"/>
</dbReference>
<evidence type="ECO:0000313" key="14">
    <source>
        <dbReference type="Proteomes" id="UP001295740"/>
    </source>
</evidence>
<dbReference type="Gene3D" id="3.40.50.300">
    <property type="entry name" value="P-loop containing nucleotide triphosphate hydrolases"/>
    <property type="match status" value="2"/>
</dbReference>
<feature type="transmembrane region" description="Helical" evidence="11">
    <location>
        <begin position="1166"/>
        <end position="1192"/>
    </location>
</feature>
<reference evidence="13" key="1">
    <citation type="submission" date="2023-10" db="EMBL/GenBank/DDBJ databases">
        <authorList>
            <person name="Hackl T."/>
        </authorList>
    </citation>
    <scope>NUCLEOTIDE SEQUENCE</scope>
</reference>
<dbReference type="PROSITE" id="PS00211">
    <property type="entry name" value="ABC_TRANSPORTER_1"/>
    <property type="match status" value="2"/>
</dbReference>
<feature type="transmembrane region" description="Helical" evidence="11">
    <location>
        <begin position="372"/>
        <end position="394"/>
    </location>
</feature>
<dbReference type="FunFam" id="3.40.50.300:FF:001344">
    <property type="entry name" value="Related to ABC transporter"/>
    <property type="match status" value="1"/>
</dbReference>
<evidence type="ECO:0000256" key="5">
    <source>
        <dbReference type="ARBA" id="ARBA00022737"/>
    </source>
</evidence>